<dbReference type="InterPro" id="IPR004185">
    <property type="entry name" value="Glyco_hydro_13_lg-like_dom"/>
</dbReference>
<dbReference type="GO" id="GO:0004558">
    <property type="term" value="F:alpha-1,4-glucosidase activity"/>
    <property type="evidence" value="ECO:0007669"/>
    <property type="project" value="InterPro"/>
</dbReference>
<accession>A0A081K6E3</accession>
<keyword evidence="7" id="KW-1185">Reference proteome</keyword>
<dbReference type="Gene3D" id="2.60.40.1180">
    <property type="entry name" value="Golgi alpha-mannosidase II"/>
    <property type="match status" value="1"/>
</dbReference>
<dbReference type="InterPro" id="IPR054174">
    <property type="entry name" value="Alpha-amylase-like_C"/>
</dbReference>
<sequence>MKAPFIYHGQDHRWVKVSGTTLTVHVVTEQSFQPDALYVRCEPDNEERLIPMDTSGNTGRLKIWKATFPLNQDKATTVYCFKAVTTEGQWWLDGTGIFRRMPGQEKLFRYNSEYQPPEWVKHQIFYQIFPDRFANGNPDVSVQSGEYCLFGDQKPTVAKDWGAPVSEHGKDGACEFFGGDIQGICEKLDYLQSLGVSTLYLNPIFSAPSNHKYDTTDYLNIDPHLGTNEKFAELVENLHTRGMKIVLDAVFNHTSLDHPWFDRFSTRNDSQGAWKNTKSPYRDYYQFDGDSDNYVGWNGIHTLPKLNFLNQEVRSYFYDSDASVIKHWLREPYKIDGWRFDVIHMLGEGEGATNNAHYVQAFRQSAKAENPQCYVLGEHFFEATQWLQGDQEDGAMNYYGFAHPVRAFFANLDIAFAPCRIEADEFASWLMEAMAKIPWRNQLSQLNQLDSHDTMRFLSMVNGDEATFRSALMLLFCWAGVPCIYYGTEVALEGGHDPDNRRCFPWERLESRQDMVSFIKTLTALRSQTPALQSGSVQWLYAQGDVFTFVRCLDNERVICAINRGDNPEAITLPIWKTGLNQGHFSFLMEGESIDAVNGELVLNLPGKTGKILIQSL</sequence>
<feature type="domain" description="Glycosyl hydrolase family 13 catalytic" evidence="5">
    <location>
        <begin position="127"/>
        <end position="526"/>
    </location>
</feature>
<dbReference type="Pfam" id="PF22026">
    <property type="entry name" value="Alpha-amylase_C_2"/>
    <property type="match status" value="1"/>
</dbReference>
<evidence type="ECO:0000313" key="7">
    <source>
        <dbReference type="Proteomes" id="UP000027997"/>
    </source>
</evidence>
<dbReference type="InterPro" id="IPR017853">
    <property type="entry name" value="GH"/>
</dbReference>
<dbReference type="eggNOG" id="COG0366">
    <property type="taxonomic scope" value="Bacteria"/>
</dbReference>
<dbReference type="RefSeq" id="WP_020582137.1">
    <property type="nucleotide sequence ID" value="NZ_JOJP01000001.1"/>
</dbReference>
<dbReference type="GO" id="GO:0005737">
    <property type="term" value="C:cytoplasm"/>
    <property type="evidence" value="ECO:0007669"/>
    <property type="project" value="InterPro"/>
</dbReference>
<evidence type="ECO:0000256" key="2">
    <source>
        <dbReference type="ARBA" id="ARBA00023295"/>
    </source>
</evidence>
<dbReference type="AlphaFoldDB" id="A0A081K6E3"/>
<evidence type="ECO:0000259" key="5">
    <source>
        <dbReference type="SMART" id="SM00642"/>
    </source>
</evidence>
<comment type="caution">
    <text evidence="6">The sequence shown here is derived from an EMBL/GenBank/DDBJ whole genome shotgun (WGS) entry which is preliminary data.</text>
</comment>
<name>A0A081K6E3_9GAMM</name>
<dbReference type="Proteomes" id="UP000027997">
    <property type="component" value="Unassembled WGS sequence"/>
</dbReference>
<dbReference type="GO" id="GO:0005975">
    <property type="term" value="P:carbohydrate metabolic process"/>
    <property type="evidence" value="ECO:0007669"/>
    <property type="project" value="InterPro"/>
</dbReference>
<evidence type="ECO:0000256" key="1">
    <source>
        <dbReference type="ARBA" id="ARBA00022801"/>
    </source>
</evidence>
<dbReference type="CDD" id="cd02857">
    <property type="entry name" value="E_set_CDase_PDE_N"/>
    <property type="match status" value="1"/>
</dbReference>
<dbReference type="PANTHER" id="PTHR10357">
    <property type="entry name" value="ALPHA-AMYLASE FAMILY MEMBER"/>
    <property type="match status" value="1"/>
</dbReference>
<dbReference type="InterPro" id="IPR014756">
    <property type="entry name" value="Ig_E-set"/>
</dbReference>
<organism evidence="6 7">
    <name type="scientific">Endozoicomonas elysicola</name>
    <dbReference type="NCBI Taxonomy" id="305900"/>
    <lineage>
        <taxon>Bacteria</taxon>
        <taxon>Pseudomonadati</taxon>
        <taxon>Pseudomonadota</taxon>
        <taxon>Gammaproteobacteria</taxon>
        <taxon>Oceanospirillales</taxon>
        <taxon>Endozoicomonadaceae</taxon>
        <taxon>Endozoicomonas</taxon>
    </lineage>
</organism>
<gene>
    <name evidence="6" type="ORF">GV64_02255</name>
</gene>
<keyword evidence="1" id="KW-0378">Hydrolase</keyword>
<dbReference type="Gene3D" id="3.20.20.80">
    <property type="entry name" value="Glycosidases"/>
    <property type="match status" value="1"/>
</dbReference>
<dbReference type="EMBL" id="JOJP01000001">
    <property type="protein sequence ID" value="KEI69719.1"/>
    <property type="molecule type" value="Genomic_DNA"/>
</dbReference>
<dbReference type="PANTHER" id="PTHR10357:SF210">
    <property type="entry name" value="MALTODEXTRIN GLUCOSIDASE"/>
    <property type="match status" value="1"/>
</dbReference>
<dbReference type="STRING" id="305900.GV64_02255"/>
<dbReference type="Pfam" id="PF00128">
    <property type="entry name" value="Alpha-amylase"/>
    <property type="match status" value="1"/>
</dbReference>
<dbReference type="NCBIfam" id="NF008051">
    <property type="entry name" value="PRK10785.1"/>
    <property type="match status" value="1"/>
</dbReference>
<keyword evidence="2" id="KW-0326">Glycosidase</keyword>
<dbReference type="InterPro" id="IPR006047">
    <property type="entry name" value="GH13_cat_dom"/>
</dbReference>
<feature type="active site" description="Nucleophile" evidence="3">
    <location>
        <position position="341"/>
    </location>
</feature>
<dbReference type="SUPFAM" id="SSF51445">
    <property type="entry name" value="(Trans)glycosidases"/>
    <property type="match status" value="1"/>
</dbReference>
<evidence type="ECO:0000313" key="6">
    <source>
        <dbReference type="EMBL" id="KEI69719.1"/>
    </source>
</evidence>
<dbReference type="InterPro" id="IPR017069">
    <property type="entry name" value="MalZ"/>
</dbReference>
<dbReference type="PIRSF" id="PIRSF036918">
    <property type="entry name" value="Maltodextrin_glucosidase"/>
    <property type="match status" value="1"/>
</dbReference>
<dbReference type="SMART" id="SM00642">
    <property type="entry name" value="Aamy"/>
    <property type="match status" value="1"/>
</dbReference>
<protein>
    <submittedName>
        <fullName evidence="6">Maltodextrin glucosidase</fullName>
    </submittedName>
</protein>
<proteinExistence type="predicted"/>
<dbReference type="SUPFAM" id="SSF81296">
    <property type="entry name" value="E set domains"/>
    <property type="match status" value="1"/>
</dbReference>
<reference evidence="6 7" key="1">
    <citation type="submission" date="2014-06" db="EMBL/GenBank/DDBJ databases">
        <title>Whole Genome Sequences of Three Symbiotic Endozoicomonas Bacteria.</title>
        <authorList>
            <person name="Neave M.J."/>
            <person name="Apprill A."/>
            <person name="Voolstra C.R."/>
        </authorList>
    </citation>
    <scope>NUCLEOTIDE SEQUENCE [LARGE SCALE GENOMIC DNA]</scope>
    <source>
        <strain evidence="6 7">DSM 22380</strain>
    </source>
</reference>
<feature type="active site" description="Proton donor" evidence="3">
    <location>
        <position position="378"/>
    </location>
</feature>
<feature type="site" description="Transition state stabilizer" evidence="4">
    <location>
        <position position="453"/>
    </location>
</feature>
<dbReference type="SUPFAM" id="SSF51011">
    <property type="entry name" value="Glycosyl hydrolase domain"/>
    <property type="match status" value="1"/>
</dbReference>
<evidence type="ECO:0000256" key="3">
    <source>
        <dbReference type="PIRSR" id="PIRSR036918-50"/>
    </source>
</evidence>
<dbReference type="InterPro" id="IPR013780">
    <property type="entry name" value="Glyco_hydro_b"/>
</dbReference>
<dbReference type="CDD" id="cd11338">
    <property type="entry name" value="AmyAc_CMD"/>
    <property type="match status" value="1"/>
</dbReference>
<evidence type="ECO:0000256" key="4">
    <source>
        <dbReference type="PIRSR" id="PIRSR036918-51"/>
    </source>
</evidence>